<dbReference type="STRING" id="755732.Fluta_0185"/>
<dbReference type="PROSITE" id="PS51257">
    <property type="entry name" value="PROKAR_LIPOPROTEIN"/>
    <property type="match status" value="1"/>
</dbReference>
<evidence type="ECO:0000313" key="1">
    <source>
        <dbReference type="EMBL" id="AEA42194.1"/>
    </source>
</evidence>
<dbReference type="Proteomes" id="UP000007463">
    <property type="component" value="Chromosome"/>
</dbReference>
<reference evidence="2" key="2">
    <citation type="submission" date="2011-02" db="EMBL/GenBank/DDBJ databases">
        <title>The complete genome of Fluviicola taffensis DSM 16823.</title>
        <authorList>
            <consortium name="US DOE Joint Genome Institute (JGI-PGF)"/>
            <person name="Lucas S."/>
            <person name="Copeland A."/>
            <person name="Lapidus A."/>
            <person name="Bruce D."/>
            <person name="Goodwin L."/>
            <person name="Pitluck S."/>
            <person name="Kyrpides N."/>
            <person name="Mavromatis K."/>
            <person name="Ivanova N."/>
            <person name="Mikhailova N."/>
            <person name="Pagani I."/>
            <person name="Chertkov O."/>
            <person name="Detter J.C."/>
            <person name="Han C."/>
            <person name="Tapia R."/>
            <person name="Land M."/>
            <person name="Hauser L."/>
            <person name="Markowitz V."/>
            <person name="Cheng J.-F."/>
            <person name="Hugenholtz P."/>
            <person name="Woyke T."/>
            <person name="Wu D."/>
            <person name="Tindall B."/>
            <person name="Pomrenke H.G."/>
            <person name="Brambilla E."/>
            <person name="Klenk H.-P."/>
            <person name="Eisen J.A."/>
        </authorList>
    </citation>
    <scope>NUCLEOTIDE SEQUENCE [LARGE SCALE GENOMIC DNA]</scope>
    <source>
        <strain evidence="2">DSM 16823 / RW262 / RW262</strain>
    </source>
</reference>
<proteinExistence type="predicted"/>
<dbReference type="eggNOG" id="ENOG502ZRB2">
    <property type="taxonomic scope" value="Bacteria"/>
</dbReference>
<organism evidence="1 2">
    <name type="scientific">Fluviicola taffensis (strain DSM 16823 / NCIMB 13979 / RW262)</name>
    <dbReference type="NCBI Taxonomy" id="755732"/>
    <lineage>
        <taxon>Bacteria</taxon>
        <taxon>Pseudomonadati</taxon>
        <taxon>Bacteroidota</taxon>
        <taxon>Flavobacteriia</taxon>
        <taxon>Flavobacteriales</taxon>
        <taxon>Crocinitomicaceae</taxon>
        <taxon>Fluviicola</taxon>
    </lineage>
</organism>
<gene>
    <name evidence="1" type="ordered locus">Fluta_0185</name>
</gene>
<protein>
    <recommendedName>
        <fullName evidence="3">Gliding motility-associated lipoprotein GldD</fullName>
    </recommendedName>
</protein>
<dbReference type="RefSeq" id="WP_013684968.1">
    <property type="nucleotide sequence ID" value="NC_015321.1"/>
</dbReference>
<evidence type="ECO:0008006" key="3">
    <source>
        <dbReference type="Google" id="ProtNLM"/>
    </source>
</evidence>
<accession>F2IBW6</accession>
<dbReference type="KEGG" id="fte:Fluta_0185"/>
<dbReference type="InterPro" id="IPR019850">
    <property type="entry name" value="GldD-like"/>
</dbReference>
<sequence precursor="true">MIKLIGSALILTILLCSCGGDDLLIPKPPTYLRTDFPEHSYRKVSEASTYSFEMSKIYFSKQIMYQGKATDHAEINLGPLNGVLYLNYYPIPNRDTLVRYINLSNDKVDEHQIKATKISDQNFIFPGKKVYGTLFELEGNVATNFQFYLTDSTSHFLRGEILMNCRPNYDSLRPSLNYLKADLIHLIETVEWK</sequence>
<dbReference type="HOGENOM" id="CLU_118000_0_0_10"/>
<dbReference type="AlphaFoldDB" id="F2IBW6"/>
<dbReference type="Pfam" id="PF25593">
    <property type="entry name" value="GldD_lipo"/>
    <property type="match status" value="1"/>
</dbReference>
<name>F2IBW6_FLUTR</name>
<reference evidence="1 2" key="1">
    <citation type="journal article" date="2011" name="Stand. Genomic Sci.">
        <title>Complete genome sequence of the gliding freshwater bacterium Fluviicola taffensis type strain (RW262).</title>
        <authorList>
            <person name="Woyke T."/>
            <person name="Chertkov O."/>
            <person name="Lapidus A."/>
            <person name="Nolan M."/>
            <person name="Lucas S."/>
            <person name="Del Rio T.G."/>
            <person name="Tice H."/>
            <person name="Cheng J.F."/>
            <person name="Tapia R."/>
            <person name="Han C."/>
            <person name="Goodwin L."/>
            <person name="Pitluck S."/>
            <person name="Liolios K."/>
            <person name="Pagani I."/>
            <person name="Ivanova N."/>
            <person name="Huntemann M."/>
            <person name="Mavromatis K."/>
            <person name="Mikhailova N."/>
            <person name="Pati A."/>
            <person name="Chen A."/>
            <person name="Palaniappan K."/>
            <person name="Land M."/>
            <person name="Hauser L."/>
            <person name="Brambilla E.M."/>
            <person name="Rohde M."/>
            <person name="Mwirichia R."/>
            <person name="Sikorski J."/>
            <person name="Tindall B.J."/>
            <person name="Goker M."/>
            <person name="Bristow J."/>
            <person name="Eisen J.A."/>
            <person name="Markowitz V."/>
            <person name="Hugenholtz P."/>
            <person name="Klenk H.P."/>
            <person name="Kyrpides N.C."/>
        </authorList>
    </citation>
    <scope>NUCLEOTIDE SEQUENCE [LARGE SCALE GENOMIC DNA]</scope>
    <source>
        <strain evidence="2">DSM 16823 / RW262 / RW262</strain>
    </source>
</reference>
<keyword evidence="2" id="KW-1185">Reference proteome</keyword>
<dbReference type="OrthoDB" id="679501at2"/>
<evidence type="ECO:0000313" key="2">
    <source>
        <dbReference type="Proteomes" id="UP000007463"/>
    </source>
</evidence>
<dbReference type="EMBL" id="CP002542">
    <property type="protein sequence ID" value="AEA42194.1"/>
    <property type="molecule type" value="Genomic_DNA"/>
</dbReference>